<dbReference type="PANTHER" id="PTHR43344">
    <property type="entry name" value="PHOSPHOSERINE PHOSPHATASE"/>
    <property type="match status" value="1"/>
</dbReference>
<evidence type="ECO:0000313" key="6">
    <source>
        <dbReference type="Proteomes" id="UP000790580"/>
    </source>
</evidence>
<dbReference type="InterPro" id="IPR006385">
    <property type="entry name" value="HAD_hydro_SerB1"/>
</dbReference>
<proteinExistence type="inferred from homology"/>
<evidence type="ECO:0000313" key="5">
    <source>
        <dbReference type="EMBL" id="MBU9723338.1"/>
    </source>
</evidence>
<dbReference type="EMBL" id="JAHQCR010000075">
    <property type="protein sequence ID" value="MBU9723338.1"/>
    <property type="molecule type" value="Genomic_DNA"/>
</dbReference>
<comment type="similarity">
    <text evidence="1">Belongs to the HAD-like hydrolase superfamily. SerB family.</text>
</comment>
<dbReference type="NCBIfam" id="TIGR01488">
    <property type="entry name" value="HAD-SF-IB"/>
    <property type="match status" value="1"/>
</dbReference>
<comment type="caution">
    <text evidence="5">The sequence shown here is derived from an EMBL/GenBank/DDBJ whole genome shotgun (WGS) entry which is preliminary data.</text>
</comment>
<organism evidence="5 6">
    <name type="scientific">Evansella alkalicola</name>
    <dbReference type="NCBI Taxonomy" id="745819"/>
    <lineage>
        <taxon>Bacteria</taxon>
        <taxon>Bacillati</taxon>
        <taxon>Bacillota</taxon>
        <taxon>Bacilli</taxon>
        <taxon>Bacillales</taxon>
        <taxon>Bacillaceae</taxon>
        <taxon>Evansella</taxon>
    </lineage>
</organism>
<evidence type="ECO:0000256" key="4">
    <source>
        <dbReference type="ARBA" id="ARBA00022842"/>
    </source>
</evidence>
<dbReference type="InterPro" id="IPR023214">
    <property type="entry name" value="HAD_sf"/>
</dbReference>
<dbReference type="SUPFAM" id="SSF56784">
    <property type="entry name" value="HAD-like"/>
    <property type="match status" value="1"/>
</dbReference>
<keyword evidence="2" id="KW-0479">Metal-binding</keyword>
<dbReference type="PANTHER" id="PTHR43344:SF13">
    <property type="entry name" value="PHOSPHATASE RV3661-RELATED"/>
    <property type="match status" value="1"/>
</dbReference>
<name>A0ABS6JXL9_9BACI</name>
<protein>
    <submittedName>
        <fullName evidence="5">HAD-IB family hydrolase</fullName>
    </submittedName>
</protein>
<evidence type="ECO:0000256" key="3">
    <source>
        <dbReference type="ARBA" id="ARBA00022801"/>
    </source>
</evidence>
<evidence type="ECO:0000256" key="1">
    <source>
        <dbReference type="ARBA" id="ARBA00009184"/>
    </source>
</evidence>
<dbReference type="Gene3D" id="1.20.1440.100">
    <property type="entry name" value="SG protein - dephosphorylation function"/>
    <property type="match status" value="1"/>
</dbReference>
<dbReference type="NCBIfam" id="TIGR01490">
    <property type="entry name" value="HAD-SF-IB-hyp1"/>
    <property type="match status" value="1"/>
</dbReference>
<gene>
    <name evidence="5" type="ORF">KS407_18125</name>
</gene>
<dbReference type="Pfam" id="PF12710">
    <property type="entry name" value="HAD"/>
    <property type="match status" value="1"/>
</dbReference>
<reference evidence="5 6" key="1">
    <citation type="submission" date="2021-06" db="EMBL/GenBank/DDBJ databases">
        <title>Bacillus sp. RD4P76, an endophyte from a halophyte.</title>
        <authorList>
            <person name="Sun J.-Q."/>
        </authorList>
    </citation>
    <scope>NUCLEOTIDE SEQUENCE [LARGE SCALE GENOMIC DNA]</scope>
    <source>
        <strain evidence="5 6">JCM 17098</strain>
    </source>
</reference>
<dbReference type="InterPro" id="IPR036412">
    <property type="entry name" value="HAD-like_sf"/>
</dbReference>
<sequence length="219" mass="25437">MKIAIVDFDGTLYPNETFALMMRHLKEHPVHSKRYRFFMARMLPVYTAYKCKLYPEAKMREYSMRTFIASFGDTAEEEVRLFFSELGKTMRDQLNTKMIERIVKHMQDGYTIMIVSGAYDLLLHAVTEDLEIDTIVGTNIPFKNEKVDNSTPVIHINGLKKQEKIYECIDKDSVDWENSYAYGDSYSDLPVLELVGNPVAVNPDSRLQEVAQDKKWDIL</sequence>
<dbReference type="Gene3D" id="3.40.50.1000">
    <property type="entry name" value="HAD superfamily/HAD-like"/>
    <property type="match status" value="1"/>
</dbReference>
<accession>A0ABS6JXL9</accession>
<dbReference type="Proteomes" id="UP000790580">
    <property type="component" value="Unassembled WGS sequence"/>
</dbReference>
<dbReference type="InterPro" id="IPR050582">
    <property type="entry name" value="HAD-like_SerB"/>
</dbReference>
<keyword evidence="3 5" id="KW-0378">Hydrolase</keyword>
<dbReference type="RefSeq" id="WP_088074501.1">
    <property type="nucleotide sequence ID" value="NZ_JAHQCR010000075.1"/>
</dbReference>
<keyword evidence="4" id="KW-0460">Magnesium</keyword>
<dbReference type="GO" id="GO:0016787">
    <property type="term" value="F:hydrolase activity"/>
    <property type="evidence" value="ECO:0007669"/>
    <property type="project" value="UniProtKB-KW"/>
</dbReference>
<keyword evidence="6" id="KW-1185">Reference proteome</keyword>
<evidence type="ECO:0000256" key="2">
    <source>
        <dbReference type="ARBA" id="ARBA00022723"/>
    </source>
</evidence>